<keyword evidence="4" id="KW-1185">Reference proteome</keyword>
<reference evidence="2" key="3">
    <citation type="journal article" date="2023" name="Environ. Microbiol.">
        <title>The 2-methylpropene degradation pathway in Mycobacteriaceae family strains.</title>
        <authorList>
            <person name="Helbich S."/>
            <person name="Barrantes I."/>
            <person name="Dos Anjos Borges L.G."/>
            <person name="Pieper D.H."/>
            <person name="Vainshtein Y."/>
            <person name="Sohn K."/>
            <person name="Engesser K.H."/>
        </authorList>
    </citation>
    <scope>NUCLEOTIDE SEQUENCE</scope>
    <source>
        <strain evidence="2">IBE100</strain>
    </source>
</reference>
<proteinExistence type="predicted"/>
<dbReference type="Proteomes" id="UP001154266">
    <property type="component" value="Unassembled WGS sequence"/>
</dbReference>
<dbReference type="AlphaFoldDB" id="A0A7I7WRW8"/>
<sequence length="84" mass="9434">MTTALTFLILIAPLAVAVALSWAARRSGSLRLRLDQFRMAGPMTGRYFEDDRDAFRIDHDADAVRTRFEQHPLWPSSGSLGEGR</sequence>
<accession>A0A7I7WRW8</accession>
<reference evidence="1" key="2">
    <citation type="submission" date="2020-02" db="EMBL/GenBank/DDBJ databases">
        <authorList>
            <person name="Matsumoto Y."/>
            <person name="Motooka D."/>
            <person name="Nakamura S."/>
        </authorList>
    </citation>
    <scope>NUCLEOTIDE SEQUENCE</scope>
    <source>
        <strain evidence="1">JCM 12688</strain>
    </source>
</reference>
<evidence type="ECO:0000313" key="1">
    <source>
        <dbReference type="EMBL" id="BBZ19467.1"/>
    </source>
</evidence>
<dbReference type="EMBL" id="AP022608">
    <property type="protein sequence ID" value="BBZ19467.1"/>
    <property type="molecule type" value="Genomic_DNA"/>
</dbReference>
<protein>
    <submittedName>
        <fullName evidence="1">Uncharacterized protein</fullName>
    </submittedName>
</protein>
<organism evidence="1 3">
    <name type="scientific">Mycolicibacterium gadium</name>
    <name type="common">Mycobacterium gadium</name>
    <dbReference type="NCBI Taxonomy" id="1794"/>
    <lineage>
        <taxon>Bacteria</taxon>
        <taxon>Bacillati</taxon>
        <taxon>Actinomycetota</taxon>
        <taxon>Actinomycetes</taxon>
        <taxon>Mycobacteriales</taxon>
        <taxon>Mycobacteriaceae</taxon>
        <taxon>Mycolicibacterium</taxon>
    </lineage>
</organism>
<dbReference type="Proteomes" id="UP000466187">
    <property type="component" value="Chromosome"/>
</dbReference>
<evidence type="ECO:0000313" key="3">
    <source>
        <dbReference type="Proteomes" id="UP000466187"/>
    </source>
</evidence>
<name>A0A7I7WRW8_MYCGU</name>
<reference evidence="1 3" key="1">
    <citation type="journal article" date="2019" name="Emerg. Microbes Infect.">
        <title>Comprehensive subspecies identification of 175 nontuberculous mycobacteria species based on 7547 genomic profiles.</title>
        <authorList>
            <person name="Matsumoto Y."/>
            <person name="Kinjo T."/>
            <person name="Motooka D."/>
            <person name="Nabeya D."/>
            <person name="Jung N."/>
            <person name="Uechi K."/>
            <person name="Horii T."/>
            <person name="Iida T."/>
            <person name="Fujita J."/>
            <person name="Nakamura S."/>
        </authorList>
    </citation>
    <scope>NUCLEOTIDE SEQUENCE [LARGE SCALE GENOMIC DNA]</scope>
    <source>
        <strain evidence="1 3">JCM 12688</strain>
    </source>
</reference>
<dbReference type="EMBL" id="JAKZMO010000013">
    <property type="protein sequence ID" value="MDG5484428.1"/>
    <property type="molecule type" value="Genomic_DNA"/>
</dbReference>
<dbReference type="RefSeq" id="WP_163688437.1">
    <property type="nucleotide sequence ID" value="NZ_AP022608.1"/>
</dbReference>
<evidence type="ECO:0000313" key="4">
    <source>
        <dbReference type="Proteomes" id="UP001154266"/>
    </source>
</evidence>
<dbReference type="KEGG" id="mgad:MGAD_38020"/>
<gene>
    <name evidence="1" type="ORF">MGAD_38020</name>
    <name evidence="2" type="ORF">MNO81_16650</name>
</gene>
<evidence type="ECO:0000313" key="2">
    <source>
        <dbReference type="EMBL" id="MDG5484428.1"/>
    </source>
</evidence>